<evidence type="ECO:0000313" key="3">
    <source>
        <dbReference type="EMBL" id="KRG76253.1"/>
    </source>
</evidence>
<evidence type="ECO:0008006" key="5">
    <source>
        <dbReference type="Google" id="ProtNLM"/>
    </source>
</evidence>
<evidence type="ECO:0000313" key="4">
    <source>
        <dbReference type="Proteomes" id="UP000051386"/>
    </source>
</evidence>
<accession>A0A0R0D273</accession>
<dbReference type="InterPro" id="IPR049732">
    <property type="entry name" value="Smlt3025-like"/>
</dbReference>
<sequence length="287" mass="31629">MSVLSPSRCIALALAAALNTACAQGPSSEKAEKEAAMTENPAESRTLDGYTYTTKPVVAEFGPHRFAFPANYYDDQIGPAIGGGVGLTLMWPGLQAAPPGTRPTRSMADHYRAIGVLIDYVDAVPITGLLERIASTEAITPEGSVTRRDPTRRLDLRIPKPPQFGITPYAVDEKKMATYSQEYLKEFGELPIRNPQSEKDWYVERSSDGKVKTLIRCSQPENGLDGLVVEGELLVPDGARIIADCTHDIVDLNDSISMTIRYPRVLLKDWKAIEDAVRTMMARYRIR</sequence>
<protein>
    <recommendedName>
        <fullName evidence="5">Lipoprotein</fullName>
    </recommendedName>
</protein>
<proteinExistence type="predicted"/>
<dbReference type="CDD" id="cd20897">
    <property type="entry name" value="Smlt3025-like"/>
    <property type="match status" value="1"/>
</dbReference>
<organism evidence="3 4">
    <name type="scientific">Stenotrophomonas chelatiphaga</name>
    <dbReference type="NCBI Taxonomy" id="517011"/>
    <lineage>
        <taxon>Bacteria</taxon>
        <taxon>Pseudomonadati</taxon>
        <taxon>Pseudomonadota</taxon>
        <taxon>Gammaproteobacteria</taxon>
        <taxon>Lysobacterales</taxon>
        <taxon>Lysobacteraceae</taxon>
        <taxon>Stenotrophomonas</taxon>
    </lineage>
</organism>
<dbReference type="AlphaFoldDB" id="A0A0R0D273"/>
<dbReference type="PATRIC" id="fig|517011.3.peg.41"/>
<dbReference type="Proteomes" id="UP000051386">
    <property type="component" value="Unassembled WGS sequence"/>
</dbReference>
<reference evidence="3 4" key="1">
    <citation type="submission" date="2015-05" db="EMBL/GenBank/DDBJ databases">
        <title>Genome sequencing and analysis of members of genus Stenotrophomonas.</title>
        <authorList>
            <person name="Patil P.P."/>
            <person name="Midha S."/>
            <person name="Patil P.B."/>
        </authorList>
    </citation>
    <scope>NUCLEOTIDE SEQUENCE [LARGE SCALE GENOMIC DNA]</scope>
    <source>
        <strain evidence="3 4">DSM 21508</strain>
    </source>
</reference>
<feature type="signal peptide" evidence="2">
    <location>
        <begin position="1"/>
        <end position="23"/>
    </location>
</feature>
<evidence type="ECO:0000256" key="1">
    <source>
        <dbReference type="SAM" id="MobiDB-lite"/>
    </source>
</evidence>
<feature type="region of interest" description="Disordered" evidence="1">
    <location>
        <begin position="27"/>
        <end position="47"/>
    </location>
</feature>
<evidence type="ECO:0000256" key="2">
    <source>
        <dbReference type="SAM" id="SignalP"/>
    </source>
</evidence>
<dbReference type="EMBL" id="LDJK01000010">
    <property type="protein sequence ID" value="KRG76253.1"/>
    <property type="molecule type" value="Genomic_DNA"/>
</dbReference>
<keyword evidence="4" id="KW-1185">Reference proteome</keyword>
<name>A0A0R0D273_9GAMM</name>
<keyword evidence="2" id="KW-0732">Signal</keyword>
<feature type="chain" id="PRO_5006394953" description="Lipoprotein" evidence="2">
    <location>
        <begin position="24"/>
        <end position="287"/>
    </location>
</feature>
<gene>
    <name evidence="3" type="ORF">ABB28_03775</name>
</gene>
<comment type="caution">
    <text evidence="3">The sequence shown here is derived from an EMBL/GenBank/DDBJ whole genome shotgun (WGS) entry which is preliminary data.</text>
</comment>